<name>A0A4Y8L2L5_9BACT</name>
<reference evidence="1 2" key="1">
    <citation type="submission" date="2019-03" db="EMBL/GenBank/DDBJ databases">
        <title>San Antonio Military Medical Center submission to MRSN (WRAIR), pending publication.</title>
        <authorList>
            <person name="Blyth D.M."/>
            <person name="Mccarthy S.L."/>
            <person name="Schall S.E."/>
            <person name="Stam J.A."/>
            <person name="Ong A.C."/>
            <person name="Mcgann P.T."/>
        </authorList>
    </citation>
    <scope>NUCLEOTIDE SEQUENCE [LARGE SCALE GENOMIC DNA]</scope>
    <source>
        <strain evidence="1 2">MRSN571793</strain>
    </source>
</reference>
<protein>
    <submittedName>
        <fullName evidence="1">Uncharacterized protein</fullName>
    </submittedName>
</protein>
<dbReference type="Proteomes" id="UP000297861">
    <property type="component" value="Unassembled WGS sequence"/>
</dbReference>
<comment type="caution">
    <text evidence="1">The sequence shown here is derived from an EMBL/GenBank/DDBJ whole genome shotgun (WGS) entry which is preliminary data.</text>
</comment>
<evidence type="ECO:0000313" key="2">
    <source>
        <dbReference type="Proteomes" id="UP000297861"/>
    </source>
</evidence>
<gene>
    <name evidence="1" type="ORF">E2605_09490</name>
</gene>
<evidence type="ECO:0000313" key="1">
    <source>
        <dbReference type="EMBL" id="TFD96394.1"/>
    </source>
</evidence>
<proteinExistence type="predicted"/>
<dbReference type="EMBL" id="SOML01000005">
    <property type="protein sequence ID" value="TFD96394.1"/>
    <property type="molecule type" value="Genomic_DNA"/>
</dbReference>
<dbReference type="RefSeq" id="WP_134436266.1">
    <property type="nucleotide sequence ID" value="NZ_SOML01000005.1"/>
</dbReference>
<keyword evidence="2" id="KW-1185">Reference proteome</keyword>
<dbReference type="AlphaFoldDB" id="A0A4Y8L2L5"/>
<accession>A0A4Y8L2L5</accession>
<organism evidence="1 2">
    <name type="scientific">Dysgonomonas capnocytophagoides</name>
    <dbReference type="NCBI Taxonomy" id="45254"/>
    <lineage>
        <taxon>Bacteria</taxon>
        <taxon>Pseudomonadati</taxon>
        <taxon>Bacteroidota</taxon>
        <taxon>Bacteroidia</taxon>
        <taxon>Bacteroidales</taxon>
        <taxon>Dysgonomonadaceae</taxon>
        <taxon>Dysgonomonas</taxon>
    </lineage>
</organism>
<sequence>MTPEKAIQQLIDEGKLINLTLKDQSAIKIYDAEVNGEVRPIFQTVSYSSELDVTVNIYCSVDLVTARQYGEYLISLADKYENNNAVVAEEKVEGDIDE</sequence>